<keyword evidence="3" id="KW-0560">Oxidoreductase</keyword>
<dbReference type="Gene3D" id="3.20.20.30">
    <property type="entry name" value="Luciferase-like domain"/>
    <property type="match status" value="1"/>
</dbReference>
<dbReference type="PANTHER" id="PTHR42847">
    <property type="entry name" value="ALKANESULFONATE MONOOXYGENASE"/>
    <property type="match status" value="1"/>
</dbReference>
<dbReference type="PANTHER" id="PTHR42847:SF4">
    <property type="entry name" value="ALKANESULFONATE MONOOXYGENASE-RELATED"/>
    <property type="match status" value="1"/>
</dbReference>
<keyword evidence="7" id="KW-1185">Reference proteome</keyword>
<evidence type="ECO:0000256" key="2">
    <source>
        <dbReference type="ARBA" id="ARBA00022643"/>
    </source>
</evidence>
<feature type="domain" description="Luciferase-like" evidence="5">
    <location>
        <begin position="15"/>
        <end position="236"/>
    </location>
</feature>
<accession>A0ABY5VPQ5</accession>
<keyword evidence="4" id="KW-0503">Monooxygenase</keyword>
<protein>
    <submittedName>
        <fullName evidence="6">LLM class flavin-dependent oxidoreductase</fullName>
    </submittedName>
</protein>
<evidence type="ECO:0000256" key="4">
    <source>
        <dbReference type="ARBA" id="ARBA00023033"/>
    </source>
</evidence>
<dbReference type="NCBIfam" id="TIGR03619">
    <property type="entry name" value="F420_Rv2161c"/>
    <property type="match status" value="1"/>
</dbReference>
<dbReference type="InterPro" id="IPR019921">
    <property type="entry name" value="Lucif-like_OxRdtase_Rv2161c"/>
</dbReference>
<name>A0ABY5VPQ5_9ACTN</name>
<evidence type="ECO:0000313" key="7">
    <source>
        <dbReference type="Proteomes" id="UP001059617"/>
    </source>
</evidence>
<dbReference type="EMBL" id="CP073720">
    <property type="protein sequence ID" value="UWP78463.1"/>
    <property type="molecule type" value="Genomic_DNA"/>
</dbReference>
<reference evidence="6" key="1">
    <citation type="submission" date="2021-04" db="EMBL/GenBank/DDBJ databases">
        <authorList>
            <person name="Hartkoorn R.C."/>
            <person name="Beaudoing E."/>
            <person name="Hot D."/>
        </authorList>
    </citation>
    <scope>NUCLEOTIDE SEQUENCE</scope>
    <source>
        <strain evidence="6">NRRL B-16292</strain>
    </source>
</reference>
<dbReference type="InterPro" id="IPR011251">
    <property type="entry name" value="Luciferase-like_dom"/>
</dbReference>
<dbReference type="Proteomes" id="UP001059617">
    <property type="component" value="Chromosome"/>
</dbReference>
<gene>
    <name evidence="6" type="ORF">Dfulv_25075</name>
</gene>
<proteinExistence type="predicted"/>
<keyword evidence="1" id="KW-0285">Flavoprotein</keyword>
<evidence type="ECO:0000256" key="3">
    <source>
        <dbReference type="ARBA" id="ARBA00023002"/>
    </source>
</evidence>
<dbReference type="RefSeq" id="WP_259855575.1">
    <property type="nucleotide sequence ID" value="NZ_CP073720.1"/>
</dbReference>
<evidence type="ECO:0000259" key="5">
    <source>
        <dbReference type="Pfam" id="PF00296"/>
    </source>
</evidence>
<evidence type="ECO:0000256" key="1">
    <source>
        <dbReference type="ARBA" id="ARBA00022630"/>
    </source>
</evidence>
<dbReference type="InterPro" id="IPR050172">
    <property type="entry name" value="SsuD_RutA_monooxygenase"/>
</dbReference>
<dbReference type="InterPro" id="IPR036661">
    <property type="entry name" value="Luciferase-like_sf"/>
</dbReference>
<reference evidence="6" key="2">
    <citation type="submission" date="2022-09" db="EMBL/GenBank/DDBJ databases">
        <title>Biosynthetic gene clusters of Dactylosporangioum fulvum.</title>
        <authorList>
            <person name="Caradec T."/>
        </authorList>
    </citation>
    <scope>NUCLEOTIDE SEQUENCE</scope>
    <source>
        <strain evidence="6">NRRL B-16292</strain>
    </source>
</reference>
<organism evidence="6 7">
    <name type="scientific">Dactylosporangium fulvum</name>
    <dbReference type="NCBI Taxonomy" id="53359"/>
    <lineage>
        <taxon>Bacteria</taxon>
        <taxon>Bacillati</taxon>
        <taxon>Actinomycetota</taxon>
        <taxon>Actinomycetes</taxon>
        <taxon>Micromonosporales</taxon>
        <taxon>Micromonosporaceae</taxon>
        <taxon>Dactylosporangium</taxon>
    </lineage>
</organism>
<sequence length="277" mass="29628">MRYGVDICTLGDLAEPARVVDLARAAEDAGWEAVFLWDHLAFAWGVPSADPWVLLAAVAQATTRVRLGTAVTPLPRRRPAVLASTVATLDRLSGGRVVLGAGAGGVPDEFTAFGERGDGRERAARLDEALEVVAALWEGRPVSHAGEHYTVDGVTLAPLPIQRPRVPIWVGGHSRAAQRRAARWDGWLIAGDDEQGAMTMPPERVAAGLARIAGHRDGGAPFEVAITGVSAGPDDERFGRYEAVGITWWLEHLHGRRAPYEQLLARVHAGPPRPPGP</sequence>
<dbReference type="SUPFAM" id="SSF51679">
    <property type="entry name" value="Bacterial luciferase-like"/>
    <property type="match status" value="1"/>
</dbReference>
<evidence type="ECO:0000313" key="6">
    <source>
        <dbReference type="EMBL" id="UWP78463.1"/>
    </source>
</evidence>
<dbReference type="Pfam" id="PF00296">
    <property type="entry name" value="Bac_luciferase"/>
    <property type="match status" value="1"/>
</dbReference>
<keyword evidence="2" id="KW-0288">FMN</keyword>